<dbReference type="STRING" id="46731.A0A3M6UIA6"/>
<dbReference type="InterPro" id="IPR050585">
    <property type="entry name" value="Xaa-Pro_dipeptidyl-ppase/CocE"/>
</dbReference>
<feature type="domain" description="Xaa-Pro dipeptidyl-peptidase C-terminal" evidence="2">
    <location>
        <begin position="923"/>
        <end position="1178"/>
    </location>
</feature>
<dbReference type="SUPFAM" id="SSF49785">
    <property type="entry name" value="Galactose-binding domain-like"/>
    <property type="match status" value="2"/>
</dbReference>
<dbReference type="NCBIfam" id="TIGR00976">
    <property type="entry name" value="CocE_NonD"/>
    <property type="match status" value="3"/>
</dbReference>
<dbReference type="InterPro" id="IPR008979">
    <property type="entry name" value="Galactose-bd-like_sf"/>
</dbReference>
<evidence type="ECO:0000256" key="1">
    <source>
        <dbReference type="ARBA" id="ARBA00022801"/>
    </source>
</evidence>
<dbReference type="GO" id="GO:0008239">
    <property type="term" value="F:dipeptidyl-peptidase activity"/>
    <property type="evidence" value="ECO:0007669"/>
    <property type="project" value="InterPro"/>
</dbReference>
<dbReference type="InterPro" id="IPR005674">
    <property type="entry name" value="CocE/Ser_esterase"/>
</dbReference>
<sequence>MFYTVKRIPLEWIPMQDGTKLAAKLWIPEPINKTDLPAEEGKYPAVLEFLPYRRIDWTAARDEKNHSYFCSYGYVCVRVDMRGSGDSEGFYYDEYEKQEQDDCCDVIDWISQQPWCTGVVGMYGKSWGGFNGLQVAARRPCALKTIISTYSTDDRYADDIHYRGGCVLGREMLSWAHIMFLWNARPPHPDSLGPRWKQMWLDRLNKSSEPWIHIWLSHQSRDAYWKHGSIAEDYTSIKCPVFLIGGYSDLYTDAVFRMVEHLNCPVRALIGPWSHAWPADSSPGPRIDHLKECVRWWDCHLKGLSTDVMKEPLIRMFLRDGISMAHKEDIWPGRWVAEDCWPSPNVQLQEFILHNDQRLALTTENYEQATGQESVESNVFVKSSFLSGSWGGLPLAFSLDELPIEQGFEDNLSECWETVTLNKPTAIVGFPEVHLQLSSDRPCALVAARLCDVFPNGESALITRGVLNLTHISGHSSEDIQPLQSNKNYHAQLKLDSTAYTVAAGHKLRLSLSSVHWPYVWPSPQVSCLSIQTGRRSKLVIPVRTANQEVSEKDAQLKDFELPDYKHINFPVEWQRMPHKGRDLEIGQLSDNYKLTVTLDDGCYNLKDTNTTYDEINTETFTIKERDPSSAKVHIQGQVMMKKEGHTAEQEDSGHTRWDTRVQASSEMWCDEQFFHLKSQLTAWHCNEECFDKTWTKKIERFYQEQDDCCDVINWVSQQPWCTGNVGMYGKSWGGFNGLQVAARQPTALKTIISADSSDDRYADDIHYRGGCILGREMLSWSHLMMLYNARPPYPENFGPRWKEAWLDRLNKSSEPWIHIWLSHQSRDAYWQHGSISEDYASIRCPVFLVGGFTDLYTDAIFRMVEHLKCPVRALIGPWPHKWPGVSTPGPRIDHIKECLRWWDYHLKGLPTGPRIDHLKECLRWWDYHLKGLPTGVMDEPVMRVYMRDGISKAHQKEIWPGRWIAEECWPSPNVHQHEFFLQTDRGLAVASDRDEKIIEKEPTESIVPVKSSYLSGAWGGFLFANGLEDLPVEQGKEDVLAECWETKTLKEPVSVVGFPEVYLQISCDRPSALVAARLCDVFPNGESVLITRGVLNLTHLRGHASEDIQPLQPNENIHAQLKLDSTAYTVAAGHKIRLALSSVQWPLVWPSPQSSSLFIKTGSQSKLLLPVRASSEDVRNRDSKLQLQEMKSTMEYKHEVLPFEWRRRPKKARTLETCQLSDEYKLSFTTDLGCFHLKETNRIYDSIRKEIFTIKEGDPTTAKVTIQGQVALKKEDQIAEQGNSRRKRWETMVQASSEMWCDEQFFYVKNQLTAWHNSKECFDRIWTKKIERFYV</sequence>
<dbReference type="SUPFAM" id="SSF53474">
    <property type="entry name" value="alpha/beta-Hydrolases"/>
    <property type="match status" value="2"/>
</dbReference>
<dbReference type="InterPro" id="IPR013736">
    <property type="entry name" value="Xaa-Pro_dipept_C"/>
</dbReference>
<dbReference type="Proteomes" id="UP000275408">
    <property type="component" value="Unassembled WGS sequence"/>
</dbReference>
<dbReference type="Gene3D" id="3.40.50.1820">
    <property type="entry name" value="alpha/beta hydrolase"/>
    <property type="match status" value="2"/>
</dbReference>
<dbReference type="Pfam" id="PF02129">
    <property type="entry name" value="Peptidase_S15"/>
    <property type="match status" value="2"/>
</dbReference>
<gene>
    <name evidence="3" type="ORF">pdam_00014259</name>
</gene>
<reference evidence="3 4" key="1">
    <citation type="journal article" date="2018" name="Sci. Rep.">
        <title>Comparative analysis of the Pocillopora damicornis genome highlights role of immune system in coral evolution.</title>
        <authorList>
            <person name="Cunning R."/>
            <person name="Bay R.A."/>
            <person name="Gillette P."/>
            <person name="Baker A.C."/>
            <person name="Traylor-Knowles N."/>
        </authorList>
    </citation>
    <scope>NUCLEOTIDE SEQUENCE [LARGE SCALE GENOMIC DNA]</scope>
    <source>
        <strain evidence="3">RSMAS</strain>
        <tissue evidence="3">Whole animal</tissue>
    </source>
</reference>
<evidence type="ECO:0000259" key="2">
    <source>
        <dbReference type="SMART" id="SM00939"/>
    </source>
</evidence>
<dbReference type="SMART" id="SM00939">
    <property type="entry name" value="PepX_C"/>
    <property type="match status" value="2"/>
</dbReference>
<dbReference type="Gene3D" id="2.60.120.260">
    <property type="entry name" value="Galactose-binding domain-like"/>
    <property type="match status" value="2"/>
</dbReference>
<dbReference type="OrthoDB" id="10045791at2759"/>
<dbReference type="InterPro" id="IPR029058">
    <property type="entry name" value="AB_hydrolase_fold"/>
</dbReference>
<dbReference type="PANTHER" id="PTHR43056">
    <property type="entry name" value="PEPTIDASE S9 PROLYL OLIGOPEPTIDASE"/>
    <property type="match status" value="1"/>
</dbReference>
<feature type="domain" description="Xaa-Pro dipeptidyl-peptidase C-terminal" evidence="2">
    <location>
        <begin position="294"/>
        <end position="540"/>
    </location>
</feature>
<accession>A0A3M6UIA6</accession>
<protein>
    <recommendedName>
        <fullName evidence="2">Xaa-Pro dipeptidyl-peptidase C-terminal domain-containing protein</fullName>
    </recommendedName>
</protein>
<dbReference type="Gene3D" id="1.10.3020.10">
    <property type="entry name" value="alpha-amino acid ester hydrolase ( Helical cap domain)"/>
    <property type="match status" value="1"/>
</dbReference>
<evidence type="ECO:0000313" key="3">
    <source>
        <dbReference type="EMBL" id="RMX53391.1"/>
    </source>
</evidence>
<dbReference type="EMBL" id="RCHS01001461">
    <property type="protein sequence ID" value="RMX53391.1"/>
    <property type="molecule type" value="Genomic_DNA"/>
</dbReference>
<name>A0A3M6UIA6_POCDA</name>
<keyword evidence="1" id="KW-0378">Hydrolase</keyword>
<dbReference type="InterPro" id="IPR000383">
    <property type="entry name" value="Xaa-Pro-like_dom"/>
</dbReference>
<dbReference type="PANTHER" id="PTHR43056:SF10">
    <property type="entry name" value="COCE_NOND FAMILY, PUTATIVE (AFU_ORTHOLOGUE AFUA_7G00600)-RELATED"/>
    <property type="match status" value="1"/>
</dbReference>
<proteinExistence type="predicted"/>
<keyword evidence="4" id="KW-1185">Reference proteome</keyword>
<comment type="caution">
    <text evidence="3">The sequence shown here is derived from an EMBL/GenBank/DDBJ whole genome shotgun (WGS) entry which is preliminary data.</text>
</comment>
<dbReference type="Pfam" id="PF08530">
    <property type="entry name" value="PepX_C"/>
    <property type="match status" value="2"/>
</dbReference>
<organism evidence="3 4">
    <name type="scientific">Pocillopora damicornis</name>
    <name type="common">Cauliflower coral</name>
    <name type="synonym">Millepora damicornis</name>
    <dbReference type="NCBI Taxonomy" id="46731"/>
    <lineage>
        <taxon>Eukaryota</taxon>
        <taxon>Metazoa</taxon>
        <taxon>Cnidaria</taxon>
        <taxon>Anthozoa</taxon>
        <taxon>Hexacorallia</taxon>
        <taxon>Scleractinia</taxon>
        <taxon>Astrocoeniina</taxon>
        <taxon>Pocilloporidae</taxon>
        <taxon>Pocillopora</taxon>
    </lineage>
</organism>
<evidence type="ECO:0000313" key="4">
    <source>
        <dbReference type="Proteomes" id="UP000275408"/>
    </source>
</evidence>